<feature type="transmembrane region" description="Helical" evidence="1">
    <location>
        <begin position="17"/>
        <end position="34"/>
    </location>
</feature>
<proteinExistence type="predicted"/>
<protein>
    <submittedName>
        <fullName evidence="2">Uncharacterized protein</fullName>
    </submittedName>
</protein>
<keyword evidence="1" id="KW-1133">Transmembrane helix</keyword>
<evidence type="ECO:0000313" key="2">
    <source>
        <dbReference type="EMBL" id="JAH64299.1"/>
    </source>
</evidence>
<keyword evidence="1" id="KW-0812">Transmembrane</keyword>
<sequence length="41" mass="4533">MSLLSTEWSYIVLDNPFVIPVAYGVVAVLVQFGLNDSSFIQ</sequence>
<evidence type="ECO:0000256" key="1">
    <source>
        <dbReference type="SAM" id="Phobius"/>
    </source>
</evidence>
<reference evidence="2" key="1">
    <citation type="submission" date="2014-11" db="EMBL/GenBank/DDBJ databases">
        <authorList>
            <person name="Amaro Gonzalez C."/>
        </authorList>
    </citation>
    <scope>NUCLEOTIDE SEQUENCE</scope>
</reference>
<reference evidence="2" key="2">
    <citation type="journal article" date="2015" name="Fish Shellfish Immunol.">
        <title>Early steps in the European eel (Anguilla anguilla)-Vibrio vulnificus interaction in the gills: Role of the RtxA13 toxin.</title>
        <authorList>
            <person name="Callol A."/>
            <person name="Pajuelo D."/>
            <person name="Ebbesson L."/>
            <person name="Teles M."/>
            <person name="MacKenzie S."/>
            <person name="Amaro C."/>
        </authorList>
    </citation>
    <scope>NUCLEOTIDE SEQUENCE</scope>
</reference>
<name>A0A0E9UEN2_ANGAN</name>
<accession>A0A0E9UEN2</accession>
<dbReference type="AlphaFoldDB" id="A0A0E9UEN2"/>
<dbReference type="EMBL" id="GBXM01044278">
    <property type="protein sequence ID" value="JAH64299.1"/>
    <property type="molecule type" value="Transcribed_RNA"/>
</dbReference>
<organism evidence="2">
    <name type="scientific">Anguilla anguilla</name>
    <name type="common">European freshwater eel</name>
    <name type="synonym">Muraena anguilla</name>
    <dbReference type="NCBI Taxonomy" id="7936"/>
    <lineage>
        <taxon>Eukaryota</taxon>
        <taxon>Metazoa</taxon>
        <taxon>Chordata</taxon>
        <taxon>Craniata</taxon>
        <taxon>Vertebrata</taxon>
        <taxon>Euteleostomi</taxon>
        <taxon>Actinopterygii</taxon>
        <taxon>Neopterygii</taxon>
        <taxon>Teleostei</taxon>
        <taxon>Anguilliformes</taxon>
        <taxon>Anguillidae</taxon>
        <taxon>Anguilla</taxon>
    </lineage>
</organism>
<keyword evidence="1" id="KW-0472">Membrane</keyword>